<dbReference type="Gene3D" id="1.10.630.10">
    <property type="entry name" value="Cytochrome P450"/>
    <property type="match status" value="1"/>
</dbReference>
<dbReference type="PRINTS" id="PR00465">
    <property type="entry name" value="EP450IV"/>
</dbReference>
<evidence type="ECO:0000256" key="2">
    <source>
        <dbReference type="ARBA" id="ARBA00010617"/>
    </source>
</evidence>
<dbReference type="GO" id="GO:0004497">
    <property type="term" value="F:monooxygenase activity"/>
    <property type="evidence" value="ECO:0007669"/>
    <property type="project" value="UniProtKB-KW"/>
</dbReference>
<dbReference type="RefSeq" id="WP_144957305.1">
    <property type="nucleotide sequence ID" value="NZ_VMQU01000245.1"/>
</dbReference>
<dbReference type="PANTHER" id="PTHR24292:SF54">
    <property type="entry name" value="CYP9F3-RELATED"/>
    <property type="match status" value="1"/>
</dbReference>
<evidence type="ECO:0000256" key="5">
    <source>
        <dbReference type="ARBA" id="ARBA00023002"/>
    </source>
</evidence>
<dbReference type="OrthoDB" id="9764248at2"/>
<evidence type="ECO:0000256" key="8">
    <source>
        <dbReference type="PIRSR" id="PIRSR602403-1"/>
    </source>
</evidence>
<keyword evidence="4 8" id="KW-0479">Metal-binding</keyword>
<dbReference type="Pfam" id="PF00067">
    <property type="entry name" value="p450"/>
    <property type="match status" value="1"/>
</dbReference>
<dbReference type="InterPro" id="IPR050476">
    <property type="entry name" value="Insect_CytP450_Detox"/>
</dbReference>
<dbReference type="InterPro" id="IPR002403">
    <property type="entry name" value="Cyt_P450_E_grp-IV"/>
</dbReference>
<sequence length="93" mass="11063">FVREVWHDPDRFDPLRFDDPRREDQAHRFAWLPFGGGAHKCIGMHFGTLEVKAILHQMLRTFTFGLDTDYRIRWDNTSLPIPVDGLPIRLHHR</sequence>
<reference evidence="10 11" key="1">
    <citation type="submission" date="2019-07" db="EMBL/GenBank/DDBJ databases">
        <title>New Mycobacterium species.</title>
        <authorList>
            <person name="Tortoli E."/>
            <person name="Ghielmetti G."/>
            <person name="Friedel U."/>
            <person name="Trovato A."/>
        </authorList>
    </citation>
    <scope>NUCLEOTIDE SEQUENCE [LARGE SCALE GENOMIC DNA]</scope>
    <source>
        <strain evidence="10 11">16-83</strain>
    </source>
</reference>
<organism evidence="10 11">
    <name type="scientific">Mycobacterium helveticum</name>
    <dbReference type="NCBI Taxonomy" id="2592811"/>
    <lineage>
        <taxon>Bacteria</taxon>
        <taxon>Bacillati</taxon>
        <taxon>Actinomycetota</taxon>
        <taxon>Actinomycetes</taxon>
        <taxon>Mycobacteriales</taxon>
        <taxon>Mycobacteriaceae</taxon>
        <taxon>Mycobacterium</taxon>
    </lineage>
</organism>
<evidence type="ECO:0000256" key="6">
    <source>
        <dbReference type="ARBA" id="ARBA00023004"/>
    </source>
</evidence>
<dbReference type="EMBL" id="VMQU01000245">
    <property type="protein sequence ID" value="TVS77053.1"/>
    <property type="molecule type" value="Genomic_DNA"/>
</dbReference>
<comment type="caution">
    <text evidence="10">The sequence shown here is derived from an EMBL/GenBank/DDBJ whole genome shotgun (WGS) entry which is preliminary data.</text>
</comment>
<gene>
    <name evidence="10" type="ORF">FPZ47_27150</name>
</gene>
<keyword evidence="3 8" id="KW-0349">Heme</keyword>
<dbReference type="GO" id="GO:0005506">
    <property type="term" value="F:iron ion binding"/>
    <property type="evidence" value="ECO:0007669"/>
    <property type="project" value="InterPro"/>
</dbReference>
<evidence type="ECO:0000313" key="10">
    <source>
        <dbReference type="EMBL" id="TVS77053.1"/>
    </source>
</evidence>
<feature type="binding site" description="axial binding residue" evidence="8">
    <location>
        <position position="41"/>
    </location>
    <ligand>
        <name>heme</name>
        <dbReference type="ChEBI" id="CHEBI:30413"/>
    </ligand>
    <ligandPart>
        <name>Fe</name>
        <dbReference type="ChEBI" id="CHEBI:18248"/>
    </ligandPart>
</feature>
<keyword evidence="11" id="KW-1185">Reference proteome</keyword>
<evidence type="ECO:0000256" key="4">
    <source>
        <dbReference type="ARBA" id="ARBA00022723"/>
    </source>
</evidence>
<evidence type="ECO:0000313" key="11">
    <source>
        <dbReference type="Proteomes" id="UP000320513"/>
    </source>
</evidence>
<comment type="similarity">
    <text evidence="2 9">Belongs to the cytochrome P450 family.</text>
</comment>
<feature type="non-terminal residue" evidence="10">
    <location>
        <position position="1"/>
    </location>
</feature>
<dbReference type="PANTHER" id="PTHR24292">
    <property type="entry name" value="CYTOCHROME P450"/>
    <property type="match status" value="1"/>
</dbReference>
<dbReference type="InterPro" id="IPR017972">
    <property type="entry name" value="Cyt_P450_CS"/>
</dbReference>
<evidence type="ECO:0000256" key="1">
    <source>
        <dbReference type="ARBA" id="ARBA00001971"/>
    </source>
</evidence>
<dbReference type="InterPro" id="IPR001128">
    <property type="entry name" value="Cyt_P450"/>
</dbReference>
<dbReference type="PROSITE" id="PS00086">
    <property type="entry name" value="CYTOCHROME_P450"/>
    <property type="match status" value="1"/>
</dbReference>
<name>A0A557WUW5_9MYCO</name>
<proteinExistence type="inferred from homology"/>
<dbReference type="SUPFAM" id="SSF48264">
    <property type="entry name" value="Cytochrome P450"/>
    <property type="match status" value="1"/>
</dbReference>
<dbReference type="InterPro" id="IPR036396">
    <property type="entry name" value="Cyt_P450_sf"/>
</dbReference>
<keyword evidence="5 9" id="KW-0560">Oxidoreductase</keyword>
<protein>
    <submittedName>
        <fullName evidence="10">Cytochrome P450</fullName>
    </submittedName>
</protein>
<accession>A0A557WUW5</accession>
<dbReference type="AlphaFoldDB" id="A0A557WUW5"/>
<dbReference type="Proteomes" id="UP000320513">
    <property type="component" value="Unassembled WGS sequence"/>
</dbReference>
<keyword evidence="7 9" id="KW-0503">Monooxygenase</keyword>
<evidence type="ECO:0000256" key="3">
    <source>
        <dbReference type="ARBA" id="ARBA00022617"/>
    </source>
</evidence>
<dbReference type="GO" id="GO:0016705">
    <property type="term" value="F:oxidoreductase activity, acting on paired donors, with incorporation or reduction of molecular oxygen"/>
    <property type="evidence" value="ECO:0007669"/>
    <property type="project" value="InterPro"/>
</dbReference>
<comment type="cofactor">
    <cofactor evidence="1 8">
        <name>heme</name>
        <dbReference type="ChEBI" id="CHEBI:30413"/>
    </cofactor>
</comment>
<evidence type="ECO:0000256" key="9">
    <source>
        <dbReference type="RuleBase" id="RU000461"/>
    </source>
</evidence>
<evidence type="ECO:0000256" key="7">
    <source>
        <dbReference type="ARBA" id="ARBA00023033"/>
    </source>
</evidence>
<keyword evidence="6 8" id="KW-0408">Iron</keyword>
<dbReference type="GO" id="GO:0020037">
    <property type="term" value="F:heme binding"/>
    <property type="evidence" value="ECO:0007669"/>
    <property type="project" value="InterPro"/>
</dbReference>